<dbReference type="EMBL" id="LAZR01028583">
    <property type="protein sequence ID" value="KKL62146.1"/>
    <property type="molecule type" value="Genomic_DNA"/>
</dbReference>
<dbReference type="AlphaFoldDB" id="A0A0F9E7E6"/>
<accession>A0A0F9E7E6</accession>
<gene>
    <name evidence="1" type="ORF">LCGC14_2188120</name>
</gene>
<protein>
    <submittedName>
        <fullName evidence="1">Uncharacterized protein</fullName>
    </submittedName>
</protein>
<name>A0A0F9E7E6_9ZZZZ</name>
<sequence length="137" mass="14211">MTAITAAVNRQAKGVPKTRRVLMANSITIVKGELVGILDADGLAVKGVTGATVVWIIGVAAETKTSGTGGADWIQVEYDREYLFAATSITQAMLGDAMLIVDNNTIDETSAGSATVGKLTEYVSATLGWVHIPGVTT</sequence>
<evidence type="ECO:0000313" key="1">
    <source>
        <dbReference type="EMBL" id="KKL62146.1"/>
    </source>
</evidence>
<comment type="caution">
    <text evidence="1">The sequence shown here is derived from an EMBL/GenBank/DDBJ whole genome shotgun (WGS) entry which is preliminary data.</text>
</comment>
<organism evidence="1">
    <name type="scientific">marine sediment metagenome</name>
    <dbReference type="NCBI Taxonomy" id="412755"/>
    <lineage>
        <taxon>unclassified sequences</taxon>
        <taxon>metagenomes</taxon>
        <taxon>ecological metagenomes</taxon>
    </lineage>
</organism>
<reference evidence="1" key="1">
    <citation type="journal article" date="2015" name="Nature">
        <title>Complex archaea that bridge the gap between prokaryotes and eukaryotes.</title>
        <authorList>
            <person name="Spang A."/>
            <person name="Saw J.H."/>
            <person name="Jorgensen S.L."/>
            <person name="Zaremba-Niedzwiedzka K."/>
            <person name="Martijn J."/>
            <person name="Lind A.E."/>
            <person name="van Eijk R."/>
            <person name="Schleper C."/>
            <person name="Guy L."/>
            <person name="Ettema T.J."/>
        </authorList>
    </citation>
    <scope>NUCLEOTIDE SEQUENCE</scope>
</reference>
<proteinExistence type="predicted"/>